<dbReference type="InterPro" id="IPR014721">
    <property type="entry name" value="Ribsml_uS5_D2-typ_fold_subgr"/>
</dbReference>
<dbReference type="EC" id="3.4.21.53" evidence="2"/>
<evidence type="ECO:0000313" key="6">
    <source>
        <dbReference type="EMBL" id="SPD75529.1"/>
    </source>
</evidence>
<dbReference type="GO" id="GO:0006508">
    <property type="term" value="P:proteolysis"/>
    <property type="evidence" value="ECO:0007669"/>
    <property type="project" value="UniProtKB-KW"/>
</dbReference>
<dbReference type="GO" id="GO:0004176">
    <property type="term" value="F:ATP-dependent peptidase activity"/>
    <property type="evidence" value="ECO:0007669"/>
    <property type="project" value="UniProtKB-UniRule"/>
</dbReference>
<comment type="similarity">
    <text evidence="2">Belongs to the peptidase S16 family.</text>
</comment>
<dbReference type="InterPro" id="IPR008269">
    <property type="entry name" value="Lon_proteolytic"/>
</dbReference>
<dbReference type="PROSITE" id="PS51786">
    <property type="entry name" value="LON_PROTEOLYTIC"/>
    <property type="match status" value="1"/>
</dbReference>
<dbReference type="EMBL" id="OJIN01000208">
    <property type="protein sequence ID" value="SPD75529.1"/>
    <property type="molecule type" value="Genomic_DNA"/>
</dbReference>
<dbReference type="PANTHER" id="PTHR10046">
    <property type="entry name" value="ATP DEPENDENT LON PROTEASE FAMILY MEMBER"/>
    <property type="match status" value="1"/>
</dbReference>
<dbReference type="InterPro" id="IPR046843">
    <property type="entry name" value="LonB_AAA-LID"/>
</dbReference>
<proteinExistence type="inferred from homology"/>
<dbReference type="SUPFAM" id="SSF52540">
    <property type="entry name" value="P-loop containing nucleoside triphosphate hydrolases"/>
    <property type="match status" value="1"/>
</dbReference>
<dbReference type="Gene3D" id="3.40.50.300">
    <property type="entry name" value="P-loop containing nucleotide triphosphate hydrolases"/>
    <property type="match status" value="2"/>
</dbReference>
<protein>
    <recommendedName>
        <fullName evidence="2">endopeptidase La</fullName>
        <ecNumber evidence="2">3.4.21.53</ecNumber>
    </recommendedName>
</protein>
<dbReference type="InterPro" id="IPR041699">
    <property type="entry name" value="AAA_32"/>
</dbReference>
<evidence type="ECO:0000256" key="2">
    <source>
        <dbReference type="PROSITE-ProRule" id="PRU01122"/>
    </source>
</evidence>
<evidence type="ECO:0000256" key="1">
    <source>
        <dbReference type="ARBA" id="ARBA00022670"/>
    </source>
</evidence>
<dbReference type="InterPro" id="IPR020568">
    <property type="entry name" value="Ribosomal_Su5_D2-typ_SF"/>
</dbReference>
<dbReference type="InterPro" id="IPR027417">
    <property type="entry name" value="P-loop_NTPase"/>
</dbReference>
<feature type="active site" evidence="2">
    <location>
        <position position="702"/>
    </location>
</feature>
<dbReference type="GO" id="GO:0030163">
    <property type="term" value="P:protein catabolic process"/>
    <property type="evidence" value="ECO:0007669"/>
    <property type="project" value="InterPro"/>
</dbReference>
<keyword evidence="3" id="KW-0175">Coiled coil</keyword>
<dbReference type="Pfam" id="PF20436">
    <property type="entry name" value="LonB_AAA-LID"/>
    <property type="match status" value="1"/>
</dbReference>
<feature type="coiled-coil region" evidence="3">
    <location>
        <begin position="205"/>
        <end position="246"/>
    </location>
</feature>
<feature type="compositionally biased region" description="Acidic residues" evidence="4">
    <location>
        <begin position="801"/>
        <end position="822"/>
    </location>
</feature>
<dbReference type="GO" id="GO:0005524">
    <property type="term" value="F:ATP binding"/>
    <property type="evidence" value="ECO:0007669"/>
    <property type="project" value="InterPro"/>
</dbReference>
<dbReference type="GO" id="GO:0004252">
    <property type="term" value="F:serine-type endopeptidase activity"/>
    <property type="evidence" value="ECO:0007669"/>
    <property type="project" value="UniProtKB-UniRule"/>
</dbReference>
<evidence type="ECO:0000256" key="4">
    <source>
        <dbReference type="SAM" id="MobiDB-lite"/>
    </source>
</evidence>
<keyword evidence="2" id="KW-0720">Serine protease</keyword>
<sequence>MPRKFQEVSTLELRAYIDPDSLPFDNTSLLEPPEERILGQERATDAIKFGIGMKSPGYHIFVAGPPKAGLTYTARTYLEEQAQKEPTPPDWCYVHNFKEADKPKFLKISAGRAKTLNKDMSDLISEIQKKIPEVFDGDEYSFRKSEMQKEFERFREQSIEELSRLAEKEGFILQISQMGMVLLPATEDGQPMSQERLSGLDEGKKNELREKSTKIQKKMEEAVKKIRKAEAELKNNSDKLNNEIALFHVGQIMEAYIERYKDEPDVIEFLKAAGEDVIENIDDFKKQETGQQPQMQHFPVPDRQALFRKYTVNVLIDNSATKGAPVVIESNPTYPNLFGTIERQAWFGALFTDFTMIKPGVLHKANGGYLIMKALDLLKWYLSWEALKRALREQEIRIEDPGELYGLFSTRTIRPEPIPLDIKIVLTGDPYLYELLHYYDDRFPKLFKIKAHMDDQMDRKEDAVIQCAKMIGKLCQDLTTRHLDKTGVARVIEYSMERTEDREKLTLEIGDIGDLIKEADYYARIDHAEFILRDHVEQAINKRIFRSNLVEERVRELVEKDILWVETDGEKIGQINGLSIIITGDHEFGKPNRITATVSVGREGVVAIERESKMSGNIHTKGVMILISFLKERFAHNKPLSLNASFCFEQSYGLVEGDSASSAELFVLLSALARVPFFQGIAVTGSVSQKGEIQPVGGVSRKVEGFFDICKYKGLTGRQGVIVPHKNLRNLMLKKEVTDAVERGQFHIWAISTIEEGLEILTGMDAGKMQEDGSYPEDTVFGKVDERLFEIAEIVKKFDKELDEEEGGMESVDDDEDEEEGE</sequence>
<keyword evidence="1 2" id="KW-0645">Protease</keyword>
<name>A0A445N1F3_9BACT</name>
<dbReference type="Gene3D" id="3.30.230.10">
    <property type="match status" value="1"/>
</dbReference>
<evidence type="ECO:0000259" key="5">
    <source>
        <dbReference type="PROSITE" id="PS51786"/>
    </source>
</evidence>
<keyword evidence="2" id="KW-0378">Hydrolase</keyword>
<dbReference type="Pfam" id="PF20437">
    <property type="entry name" value="LonC_helical"/>
    <property type="match status" value="1"/>
</dbReference>
<feature type="active site" evidence="2">
    <location>
        <position position="659"/>
    </location>
</feature>
<gene>
    <name evidence="6" type="ORF">PITCH_A640072</name>
</gene>
<accession>A0A445N1F3</accession>
<evidence type="ECO:0000256" key="3">
    <source>
        <dbReference type="SAM" id="Coils"/>
    </source>
</evidence>
<dbReference type="PRINTS" id="PR00830">
    <property type="entry name" value="ENDOLAPTASE"/>
</dbReference>
<dbReference type="Pfam" id="PF05362">
    <property type="entry name" value="Lon_C"/>
    <property type="match status" value="1"/>
</dbReference>
<dbReference type="SUPFAM" id="SSF54211">
    <property type="entry name" value="Ribosomal protein S5 domain 2-like"/>
    <property type="match status" value="1"/>
</dbReference>
<dbReference type="InterPro" id="IPR027065">
    <property type="entry name" value="Lon_Prtase"/>
</dbReference>
<dbReference type="Gene3D" id="1.10.8.60">
    <property type="match status" value="1"/>
</dbReference>
<dbReference type="InterPro" id="IPR046844">
    <property type="entry name" value="Lon-like_helical"/>
</dbReference>
<feature type="domain" description="Lon proteolytic" evidence="5">
    <location>
        <begin position="569"/>
        <end position="764"/>
    </location>
</feature>
<feature type="region of interest" description="Disordered" evidence="4">
    <location>
        <begin position="800"/>
        <end position="822"/>
    </location>
</feature>
<organism evidence="6">
    <name type="scientific">uncultured Desulfobacterium sp</name>
    <dbReference type="NCBI Taxonomy" id="201089"/>
    <lineage>
        <taxon>Bacteria</taxon>
        <taxon>Pseudomonadati</taxon>
        <taxon>Thermodesulfobacteriota</taxon>
        <taxon>Desulfobacteria</taxon>
        <taxon>Desulfobacterales</taxon>
        <taxon>Desulfobacteriaceae</taxon>
        <taxon>Desulfobacterium</taxon>
        <taxon>environmental samples</taxon>
    </lineage>
</organism>
<dbReference type="Pfam" id="PF13654">
    <property type="entry name" value="AAA_32"/>
    <property type="match status" value="1"/>
</dbReference>
<comment type="catalytic activity">
    <reaction evidence="2">
        <text>Hydrolysis of proteins in presence of ATP.</text>
        <dbReference type="EC" id="3.4.21.53"/>
    </reaction>
</comment>
<dbReference type="AlphaFoldDB" id="A0A445N1F3"/>
<reference evidence="6" key="1">
    <citation type="submission" date="2018-01" db="EMBL/GenBank/DDBJ databases">
        <authorList>
            <person name="Regsiter A."/>
            <person name="William W."/>
        </authorList>
    </citation>
    <scope>NUCLEOTIDE SEQUENCE</scope>
    <source>
        <strain evidence="6">TRIP AH-1</strain>
    </source>
</reference>